<dbReference type="Gene3D" id="2.120.10.80">
    <property type="entry name" value="Kelch-type beta propeller"/>
    <property type="match status" value="1"/>
</dbReference>
<organism evidence="1 2">
    <name type="scientific">Blepharisma stoltei</name>
    <dbReference type="NCBI Taxonomy" id="1481888"/>
    <lineage>
        <taxon>Eukaryota</taxon>
        <taxon>Sar</taxon>
        <taxon>Alveolata</taxon>
        <taxon>Ciliophora</taxon>
        <taxon>Postciliodesmatophora</taxon>
        <taxon>Heterotrichea</taxon>
        <taxon>Heterotrichida</taxon>
        <taxon>Blepharismidae</taxon>
        <taxon>Blepharisma</taxon>
    </lineage>
</organism>
<name>A0AAU9K2X4_9CILI</name>
<proteinExistence type="predicted"/>
<comment type="caution">
    <text evidence="1">The sequence shown here is derived from an EMBL/GenBank/DDBJ whole genome shotgun (WGS) entry which is preliminary data.</text>
</comment>
<reference evidence="1" key="1">
    <citation type="submission" date="2021-09" db="EMBL/GenBank/DDBJ databases">
        <authorList>
            <consortium name="AG Swart"/>
            <person name="Singh M."/>
            <person name="Singh A."/>
            <person name="Seah K."/>
            <person name="Emmerich C."/>
        </authorList>
    </citation>
    <scope>NUCLEOTIDE SEQUENCE</scope>
    <source>
        <strain evidence="1">ATCC30299</strain>
    </source>
</reference>
<evidence type="ECO:0000313" key="1">
    <source>
        <dbReference type="EMBL" id="CAG9334160.1"/>
    </source>
</evidence>
<dbReference type="EMBL" id="CAJZBQ010000058">
    <property type="protein sequence ID" value="CAG9334160.1"/>
    <property type="molecule type" value="Genomic_DNA"/>
</dbReference>
<dbReference type="AlphaFoldDB" id="A0AAU9K2X4"/>
<dbReference type="Proteomes" id="UP001162131">
    <property type="component" value="Unassembled WGS sequence"/>
</dbReference>
<evidence type="ECO:0000313" key="2">
    <source>
        <dbReference type="Proteomes" id="UP001162131"/>
    </source>
</evidence>
<sequence>MKGGVYYNNSVFLFGGNSSGADMDLAMKFNLNQNRWVKIPKLISPSDSCSYALFKDSIFICGLNHTKLYKYDLNIDSYSGIDIAGVGRQIKKTLVYADSNLYMIDYNVHWSLSGCIDWAKNTWAHYGYLLLPFFEYSFVKFSKGSIFLWLTNKSYRTCYAFNIEKRKLEEFSKIEYL</sequence>
<dbReference type="SUPFAM" id="SSF117281">
    <property type="entry name" value="Kelch motif"/>
    <property type="match status" value="1"/>
</dbReference>
<gene>
    <name evidence="1" type="ORF">BSTOLATCC_MIC60780</name>
</gene>
<dbReference type="InterPro" id="IPR015915">
    <property type="entry name" value="Kelch-typ_b-propeller"/>
</dbReference>
<protein>
    <submittedName>
        <fullName evidence="1">Uncharacterized protein</fullName>
    </submittedName>
</protein>
<keyword evidence="2" id="KW-1185">Reference proteome</keyword>
<accession>A0AAU9K2X4</accession>